<name>A0A2S1SPP4_9ACTN</name>
<gene>
    <name evidence="1" type="ORF">DDW44_05855</name>
</gene>
<reference evidence="1 2" key="1">
    <citation type="submission" date="2018-05" db="EMBL/GenBank/DDBJ databases">
        <title>Complete genome sequence of sponge-derived Streptomyces sp. HNM0039.</title>
        <authorList>
            <person name="Huang X."/>
            <person name="Zhou S."/>
        </authorList>
    </citation>
    <scope>NUCLEOTIDE SEQUENCE [LARGE SCALE GENOMIC DNA]</scope>
    <source>
        <strain evidence="1 2">HNM0039</strain>
    </source>
</reference>
<dbReference type="AlphaFoldDB" id="A0A2S1SPP4"/>
<dbReference type="Pfam" id="PF19801">
    <property type="entry name" value="DUF6284"/>
    <property type="match status" value="1"/>
</dbReference>
<keyword evidence="2" id="KW-1185">Reference proteome</keyword>
<dbReference type="KEGG" id="stir:DDW44_05855"/>
<dbReference type="InterPro" id="IPR046251">
    <property type="entry name" value="DUF6284"/>
</dbReference>
<accession>A0A2S1SPP4</accession>
<evidence type="ECO:0000313" key="2">
    <source>
        <dbReference type="Proteomes" id="UP000244900"/>
    </source>
</evidence>
<dbReference type="EMBL" id="CP029188">
    <property type="protein sequence ID" value="AWI28364.1"/>
    <property type="molecule type" value="Genomic_DNA"/>
</dbReference>
<protein>
    <submittedName>
        <fullName evidence="1">Uncharacterized protein</fullName>
    </submittedName>
</protein>
<sequence>MKHMEARQVAVTAIADDREPTGAELDAIEREMPLIAAEVELLDALIVTLERAATVLDERRIRRARNRVLAARRDLANRTAGVPGGPVVA</sequence>
<dbReference type="OrthoDB" id="4335202at2"/>
<dbReference type="Proteomes" id="UP000244900">
    <property type="component" value="Chromosome"/>
</dbReference>
<evidence type="ECO:0000313" key="1">
    <source>
        <dbReference type="EMBL" id="AWI28364.1"/>
    </source>
</evidence>
<proteinExistence type="predicted"/>
<organism evidence="1 2">
    <name type="scientific">Streptomyces tirandamycinicus</name>
    <dbReference type="NCBI Taxonomy" id="2174846"/>
    <lineage>
        <taxon>Bacteria</taxon>
        <taxon>Bacillati</taxon>
        <taxon>Actinomycetota</taxon>
        <taxon>Actinomycetes</taxon>
        <taxon>Kitasatosporales</taxon>
        <taxon>Streptomycetaceae</taxon>
        <taxon>Streptomyces</taxon>
    </lineage>
</organism>
<dbReference type="RefSeq" id="WP_108905752.1">
    <property type="nucleotide sequence ID" value="NZ_CP029188.1"/>
</dbReference>